<evidence type="ECO:0000313" key="1">
    <source>
        <dbReference type="EMBL" id="SDT19696.1"/>
    </source>
</evidence>
<dbReference type="Proteomes" id="UP000198481">
    <property type="component" value="Chromosome I"/>
</dbReference>
<dbReference type="STRING" id="1148509.SAMN05216222_3419"/>
<protein>
    <submittedName>
        <fullName evidence="1">Uncharacterized protein</fullName>
    </submittedName>
</protein>
<gene>
    <name evidence="1" type="ORF">SAMN05216222_3419</name>
</gene>
<dbReference type="AlphaFoldDB" id="A0A1H1YF88"/>
<sequence>MTLYEDEYAFWDDIVGRYLLKVASTDHNLTHIIEGAGFYADSMVLERRKRKRSKLPVAEVAVARDAAASGA</sequence>
<dbReference type="EMBL" id="LT629762">
    <property type="protein sequence ID" value="SDT19696.1"/>
    <property type="molecule type" value="Genomic_DNA"/>
</dbReference>
<name>A0A1H1YF88_9PSED</name>
<reference evidence="1 2" key="1">
    <citation type="submission" date="2016-10" db="EMBL/GenBank/DDBJ databases">
        <authorList>
            <person name="de Groot N.N."/>
        </authorList>
    </citation>
    <scope>NUCLEOTIDE SEQUENCE [LARGE SCALE GENOMIC DNA]</scope>
    <source>
        <strain evidence="1 2">LMG 26867</strain>
    </source>
</reference>
<organism evidence="1 2">
    <name type="scientific">Pseudomonas prosekii</name>
    <dbReference type="NCBI Taxonomy" id="1148509"/>
    <lineage>
        <taxon>Bacteria</taxon>
        <taxon>Pseudomonadati</taxon>
        <taxon>Pseudomonadota</taxon>
        <taxon>Gammaproteobacteria</taxon>
        <taxon>Pseudomonadales</taxon>
        <taxon>Pseudomonadaceae</taxon>
        <taxon>Pseudomonas</taxon>
    </lineage>
</organism>
<evidence type="ECO:0000313" key="2">
    <source>
        <dbReference type="Proteomes" id="UP000198481"/>
    </source>
</evidence>
<accession>A0A1H1YF88</accession>
<dbReference type="RefSeq" id="WP_092277611.1">
    <property type="nucleotide sequence ID" value="NZ_LT629762.1"/>
</dbReference>
<proteinExistence type="predicted"/>